<feature type="domain" description="ABC transporter" evidence="4">
    <location>
        <begin position="335"/>
        <end position="547"/>
    </location>
</feature>
<dbReference type="SMART" id="SM00382">
    <property type="entry name" value="AAA"/>
    <property type="match status" value="2"/>
</dbReference>
<keyword evidence="6" id="KW-1185">Reference proteome</keyword>
<dbReference type="NCBIfam" id="NF000355">
    <property type="entry name" value="ribo_prot_ABC_F"/>
    <property type="match status" value="1"/>
</dbReference>
<dbReference type="InterPro" id="IPR017871">
    <property type="entry name" value="ABC_transporter-like_CS"/>
</dbReference>
<feature type="coiled-coil region" evidence="3">
    <location>
        <begin position="551"/>
        <end position="620"/>
    </location>
</feature>
<keyword evidence="2" id="KW-0067">ATP-binding</keyword>
<evidence type="ECO:0000313" key="5">
    <source>
        <dbReference type="EMBL" id="MBP0726321.1"/>
    </source>
</evidence>
<dbReference type="InterPro" id="IPR003439">
    <property type="entry name" value="ABC_transporter-like_ATP-bd"/>
</dbReference>
<dbReference type="EMBL" id="JAGIYQ010000010">
    <property type="protein sequence ID" value="MBP0726321.1"/>
    <property type="molecule type" value="Genomic_DNA"/>
</dbReference>
<feature type="coiled-coil region" evidence="3">
    <location>
        <begin position="87"/>
        <end position="114"/>
    </location>
</feature>
<dbReference type="SUPFAM" id="SSF52540">
    <property type="entry name" value="P-loop containing nucleoside triphosphate hydrolases"/>
    <property type="match status" value="2"/>
</dbReference>
<dbReference type="GO" id="GO:0005524">
    <property type="term" value="F:ATP binding"/>
    <property type="evidence" value="ECO:0007669"/>
    <property type="project" value="UniProtKB-KW"/>
</dbReference>
<dbReference type="RefSeq" id="WP_209406662.1">
    <property type="nucleotide sequence ID" value="NZ_JAGIYQ010000010.1"/>
</dbReference>
<keyword evidence="3" id="KW-0175">Coiled coil</keyword>
<dbReference type="Pfam" id="PF12848">
    <property type="entry name" value="ABC_tran_Xtn"/>
    <property type="match status" value="1"/>
</dbReference>
<evidence type="ECO:0000313" key="6">
    <source>
        <dbReference type="Proteomes" id="UP000682134"/>
    </source>
</evidence>
<dbReference type="FunFam" id="3.40.50.300:FF:000011">
    <property type="entry name" value="Putative ABC transporter ATP-binding component"/>
    <property type="match status" value="1"/>
</dbReference>
<dbReference type="Gene3D" id="3.40.50.300">
    <property type="entry name" value="P-loop containing nucleotide triphosphate hydrolases"/>
    <property type="match status" value="2"/>
</dbReference>
<sequence>MTIVSLNKVSKNIGGQSIFENVNCEVQANEKIGLVGRNGSGKTTLFKLLTGLEKPDNGEISIKRGTNIGYLEQVPSYYNDETVLQVLEGAFSEVKRIEDQLKELENIMQSSMNERDMQKLLNQYGSLQDVFTHLGGYEVESKIMSVANGLNITPLLQKKYVVLSGGEKTKVGLGLILLQNPDLLLLDEPTNHLDLMAVEWLEKYLKEYSGTVIVISHDRTFLDQVVTKILDMEDGELTIYHMNYSGFVKEKQERLLLEFNSYQEQQKKIKKMKEAIKRLKEWANSCTPPNEGLHRRARNMERALERMEKLKRPQIDRKKVELQFSGNERSGKDVLLLKGITKRFDSRNLFVEANLNVYYLNRVCLIGQNGTGKSTLIKIALQQVNPDEGEVYVGSNVKIGYLSQTFSFPNQDQTLLDTFRDEVNVTEGDARHILAKFLFYGPSVFKKVKNLSGGEKMRLRLAQLVHQDINLLILDEPTNHLDIESREVLEDAIEQFNGTIFAVSHDRYFLNKLFDKTYWIEQEKLYFFEGNYEWAREKMEDLFLVNQTSTKDDEQKEKKVKNDKKQKSEEEIIEEMIMELEKELFQYEQQLLAESELDVLQKLHKIIEEKQKEREKLYLKLS</sequence>
<dbReference type="CDD" id="cd03221">
    <property type="entry name" value="ABCF_EF-3"/>
    <property type="match status" value="2"/>
</dbReference>
<dbReference type="AlphaFoldDB" id="A0A940NPC3"/>
<feature type="coiled-coil region" evidence="3">
    <location>
        <begin position="262"/>
        <end position="310"/>
    </location>
</feature>
<feature type="domain" description="ABC transporter" evidence="4">
    <location>
        <begin position="4"/>
        <end position="259"/>
    </location>
</feature>
<evidence type="ECO:0000256" key="1">
    <source>
        <dbReference type="ARBA" id="ARBA00022741"/>
    </source>
</evidence>
<gene>
    <name evidence="5" type="primary">abc-f</name>
    <name evidence="5" type="ORF">J5Y03_14260</name>
</gene>
<dbReference type="PANTHER" id="PTHR42855:SF2">
    <property type="entry name" value="DRUG RESISTANCE ABC TRANSPORTER,ATP-BINDING PROTEIN"/>
    <property type="match status" value="1"/>
</dbReference>
<dbReference type="Pfam" id="PF00005">
    <property type="entry name" value="ABC_tran"/>
    <property type="match status" value="2"/>
</dbReference>
<keyword evidence="1" id="KW-0547">Nucleotide-binding</keyword>
<dbReference type="InterPro" id="IPR003593">
    <property type="entry name" value="AAA+_ATPase"/>
</dbReference>
<dbReference type="InterPro" id="IPR027417">
    <property type="entry name" value="P-loop_NTPase"/>
</dbReference>
<dbReference type="PROSITE" id="PS50893">
    <property type="entry name" value="ABC_TRANSPORTER_2"/>
    <property type="match status" value="2"/>
</dbReference>
<organism evidence="5 6">
    <name type="scientific">Gottfriedia endophytica</name>
    <dbReference type="NCBI Taxonomy" id="2820819"/>
    <lineage>
        <taxon>Bacteria</taxon>
        <taxon>Bacillati</taxon>
        <taxon>Bacillota</taxon>
        <taxon>Bacilli</taxon>
        <taxon>Bacillales</taxon>
        <taxon>Bacillaceae</taxon>
        <taxon>Gottfriedia</taxon>
    </lineage>
</organism>
<evidence type="ECO:0000256" key="3">
    <source>
        <dbReference type="SAM" id="Coils"/>
    </source>
</evidence>
<dbReference type="FunFam" id="3.40.50.300:FF:001807">
    <property type="entry name" value="ABC transporter ATP-binding protein"/>
    <property type="match status" value="1"/>
</dbReference>
<dbReference type="Proteomes" id="UP000682134">
    <property type="component" value="Unassembled WGS sequence"/>
</dbReference>
<proteinExistence type="predicted"/>
<accession>A0A940NPC3</accession>
<name>A0A940NPC3_9BACI</name>
<protein>
    <submittedName>
        <fullName evidence="5">ABC-F type ribosomal protection protein</fullName>
    </submittedName>
</protein>
<dbReference type="InterPro" id="IPR032781">
    <property type="entry name" value="ABC_tran_Xtn"/>
</dbReference>
<reference evidence="5" key="1">
    <citation type="submission" date="2021-04" db="EMBL/GenBank/DDBJ databases">
        <title>Genome seq and assembly of Bacillus sp.</title>
        <authorList>
            <person name="Chhetri G."/>
        </authorList>
    </citation>
    <scope>NUCLEOTIDE SEQUENCE</scope>
    <source>
        <strain evidence="5">RG28</strain>
    </source>
</reference>
<dbReference type="InterPro" id="IPR051309">
    <property type="entry name" value="ABCF_ATPase"/>
</dbReference>
<dbReference type="PANTHER" id="PTHR42855">
    <property type="entry name" value="ABC TRANSPORTER ATP-BINDING SUBUNIT"/>
    <property type="match status" value="1"/>
</dbReference>
<evidence type="ECO:0000256" key="2">
    <source>
        <dbReference type="ARBA" id="ARBA00022840"/>
    </source>
</evidence>
<evidence type="ECO:0000259" key="4">
    <source>
        <dbReference type="PROSITE" id="PS50893"/>
    </source>
</evidence>
<comment type="caution">
    <text evidence="5">The sequence shown here is derived from an EMBL/GenBank/DDBJ whole genome shotgun (WGS) entry which is preliminary data.</text>
</comment>
<dbReference type="GO" id="GO:0016887">
    <property type="term" value="F:ATP hydrolysis activity"/>
    <property type="evidence" value="ECO:0007669"/>
    <property type="project" value="InterPro"/>
</dbReference>
<dbReference type="PROSITE" id="PS00211">
    <property type="entry name" value="ABC_TRANSPORTER_1"/>
    <property type="match status" value="2"/>
</dbReference>